<evidence type="ECO:0000313" key="2">
    <source>
        <dbReference type="Proteomes" id="UP000277921"/>
    </source>
</evidence>
<name>A0A3N8PZN4_9BURK</name>
<dbReference type="EMBL" id="QTQV01000006">
    <property type="protein sequence ID" value="RQT17048.1"/>
    <property type="molecule type" value="Genomic_DNA"/>
</dbReference>
<comment type="caution">
    <text evidence="1">The sequence shown here is derived from an EMBL/GenBank/DDBJ whole genome shotgun (WGS) entry which is preliminary data.</text>
</comment>
<gene>
    <name evidence="1" type="ORF">DF051_12530</name>
</gene>
<evidence type="ECO:0000313" key="1">
    <source>
        <dbReference type="EMBL" id="RQT17048.1"/>
    </source>
</evidence>
<proteinExistence type="predicted"/>
<protein>
    <submittedName>
        <fullName evidence="1">Uncharacterized protein</fullName>
    </submittedName>
</protein>
<accession>A0A3N8PZN4</accession>
<dbReference type="Proteomes" id="UP000277921">
    <property type="component" value="Unassembled WGS sequence"/>
</dbReference>
<sequence length="121" mass="13240">MPCRSRDLRDQTLCDQRLRSRMLRISTCLPTKSVDKPARGRIRRGAGRRAAFEAARTKSYGSSAWPWYAQAIHTLANTICGQAGSPARKAPVTSRRGVRAALSRPCAAFEAARTKSYGSSA</sequence>
<organism evidence="1 2">
    <name type="scientific">Burkholderia contaminans</name>
    <dbReference type="NCBI Taxonomy" id="488447"/>
    <lineage>
        <taxon>Bacteria</taxon>
        <taxon>Pseudomonadati</taxon>
        <taxon>Pseudomonadota</taxon>
        <taxon>Betaproteobacteria</taxon>
        <taxon>Burkholderiales</taxon>
        <taxon>Burkholderiaceae</taxon>
        <taxon>Burkholderia</taxon>
        <taxon>Burkholderia cepacia complex</taxon>
    </lineage>
</organism>
<reference evidence="1 2" key="1">
    <citation type="submission" date="2018-08" db="EMBL/GenBank/DDBJ databases">
        <title>Comparative analysis of Burkholderia isolates from Puerto Rico.</title>
        <authorList>
            <person name="Hall C."/>
            <person name="Sahl J."/>
            <person name="Wagner D."/>
        </authorList>
    </citation>
    <scope>NUCLEOTIDE SEQUENCE [LARGE SCALE GENOMIC DNA]</scope>
    <source>
        <strain evidence="1 2">Bp9025</strain>
    </source>
</reference>
<dbReference type="AlphaFoldDB" id="A0A3N8PZN4"/>